<dbReference type="EMBL" id="JAVIJP010000039">
    <property type="protein sequence ID" value="KAL3627349.1"/>
    <property type="molecule type" value="Genomic_DNA"/>
</dbReference>
<evidence type="ECO:0000256" key="3">
    <source>
        <dbReference type="SAM" id="Phobius"/>
    </source>
</evidence>
<evidence type="ECO:0000313" key="5">
    <source>
        <dbReference type="EMBL" id="KAL3627349.1"/>
    </source>
</evidence>
<organism evidence="5 6">
    <name type="scientific">Castilleja foliolosa</name>
    <dbReference type="NCBI Taxonomy" id="1961234"/>
    <lineage>
        <taxon>Eukaryota</taxon>
        <taxon>Viridiplantae</taxon>
        <taxon>Streptophyta</taxon>
        <taxon>Embryophyta</taxon>
        <taxon>Tracheophyta</taxon>
        <taxon>Spermatophyta</taxon>
        <taxon>Magnoliopsida</taxon>
        <taxon>eudicotyledons</taxon>
        <taxon>Gunneridae</taxon>
        <taxon>Pentapetalae</taxon>
        <taxon>asterids</taxon>
        <taxon>lamiids</taxon>
        <taxon>Lamiales</taxon>
        <taxon>Orobanchaceae</taxon>
        <taxon>Pedicularideae</taxon>
        <taxon>Castillejinae</taxon>
        <taxon>Castilleja</taxon>
    </lineage>
</organism>
<feature type="transmembrane region" description="Helical" evidence="3">
    <location>
        <begin position="7"/>
        <end position="30"/>
    </location>
</feature>
<evidence type="ECO:0000256" key="2">
    <source>
        <dbReference type="ARBA" id="ARBA00022704"/>
    </source>
</evidence>
<dbReference type="PANTHER" id="PTHR47364">
    <property type="entry name" value="CYSTEINE PROTEINASE INHIBITOR 5"/>
    <property type="match status" value="1"/>
</dbReference>
<dbReference type="Pfam" id="PF16845">
    <property type="entry name" value="SQAPI"/>
    <property type="match status" value="1"/>
</dbReference>
<dbReference type="AlphaFoldDB" id="A0ABD3CDI1"/>
<keyword evidence="3" id="KW-0472">Membrane</keyword>
<evidence type="ECO:0000313" key="6">
    <source>
        <dbReference type="Proteomes" id="UP001632038"/>
    </source>
</evidence>
<proteinExistence type="predicted"/>
<comment type="caution">
    <text evidence="5">The sequence shown here is derived from an EMBL/GenBank/DDBJ whole genome shotgun (WGS) entry which is preliminary data.</text>
</comment>
<keyword evidence="6" id="KW-1185">Reference proteome</keyword>
<dbReference type="PANTHER" id="PTHR47364:SF2">
    <property type="entry name" value="CYSTEINE PROTEINASE INHIBITOR 5"/>
    <property type="match status" value="1"/>
</dbReference>
<keyword evidence="2" id="KW-0789">Thiol protease inhibitor</keyword>
<dbReference type="InterPro" id="IPR046350">
    <property type="entry name" value="Cystatin_sf"/>
</dbReference>
<gene>
    <name evidence="5" type="ORF">CASFOL_028712</name>
</gene>
<dbReference type="InterPro" id="IPR000010">
    <property type="entry name" value="Cystatin_dom"/>
</dbReference>
<name>A0ABD3CDI1_9LAMI</name>
<evidence type="ECO:0000256" key="1">
    <source>
        <dbReference type="ARBA" id="ARBA00022690"/>
    </source>
</evidence>
<keyword evidence="1" id="KW-0646">Protease inhibitor</keyword>
<sequence length="129" mass="14361">MGLKLNVFITTIELLLVAYILLDIYASIYVDSNNIVTPNDSVFSSNSTNEDPKVVEIGNFAVDQYNKFTKSNLKFESVVKAMFVQSSYMLLIQVSDGSFSMSKLYGAIVSVKGIQMSLVAFEEYTEPDL</sequence>
<dbReference type="GO" id="GO:0004869">
    <property type="term" value="F:cysteine-type endopeptidase inhibitor activity"/>
    <property type="evidence" value="ECO:0007669"/>
    <property type="project" value="UniProtKB-KW"/>
</dbReference>
<keyword evidence="3" id="KW-1133">Transmembrane helix</keyword>
<dbReference type="Proteomes" id="UP001632038">
    <property type="component" value="Unassembled WGS sequence"/>
</dbReference>
<protein>
    <recommendedName>
        <fullName evidence="4">Cystatin domain-containing protein</fullName>
    </recommendedName>
</protein>
<dbReference type="Gene3D" id="3.10.450.10">
    <property type="match status" value="1"/>
</dbReference>
<accession>A0ABD3CDI1</accession>
<dbReference type="SUPFAM" id="SSF54403">
    <property type="entry name" value="Cystatin/monellin"/>
    <property type="match status" value="1"/>
</dbReference>
<evidence type="ECO:0000259" key="4">
    <source>
        <dbReference type="Pfam" id="PF16845"/>
    </source>
</evidence>
<feature type="domain" description="Cystatin" evidence="4">
    <location>
        <begin position="50"/>
        <end position="122"/>
    </location>
</feature>
<reference evidence="6" key="1">
    <citation type="journal article" date="2024" name="IScience">
        <title>Strigolactones Initiate the Formation of Haustorium-like Structures in Castilleja.</title>
        <authorList>
            <person name="Buerger M."/>
            <person name="Peterson D."/>
            <person name="Chory J."/>
        </authorList>
    </citation>
    <scope>NUCLEOTIDE SEQUENCE [LARGE SCALE GENOMIC DNA]</scope>
</reference>
<keyword evidence="3" id="KW-0812">Transmembrane</keyword>